<dbReference type="Proteomes" id="UP000005380">
    <property type="component" value="Chromosome"/>
</dbReference>
<reference evidence="2 3" key="1">
    <citation type="submission" date="2013-12" db="EMBL/GenBank/DDBJ databases">
        <authorList>
            <consortium name="DOE Joint Genome Institute"/>
            <person name="Kappler U."/>
            <person name="Huntemann M."/>
            <person name="Han J."/>
            <person name="Chen A."/>
            <person name="Kyrpides N."/>
            <person name="Mavromatis K."/>
            <person name="Markowitz V."/>
            <person name="Palaniappan K."/>
            <person name="Ivanova N."/>
            <person name="Schaumberg A."/>
            <person name="Pati A."/>
            <person name="Liolios K."/>
            <person name="Nordberg H.P."/>
            <person name="Cantor M.N."/>
            <person name="Hua S.X."/>
            <person name="Woyke T."/>
        </authorList>
    </citation>
    <scope>NUCLEOTIDE SEQUENCE [LARGE SCALE GENOMIC DNA]</scope>
    <source>
        <strain evidence="3">AL2</strain>
    </source>
</reference>
<evidence type="ECO:0000256" key="1">
    <source>
        <dbReference type="SAM" id="MobiDB-lite"/>
    </source>
</evidence>
<dbReference type="EMBL" id="CP007030">
    <property type="protein sequence ID" value="AHF02256.1"/>
    <property type="molecule type" value="Genomic_DNA"/>
</dbReference>
<dbReference type="AlphaFoldDB" id="W0DZI3"/>
<keyword evidence="3" id="KW-1185">Reference proteome</keyword>
<name>W0DZI3_9GAMM</name>
<gene>
    <name evidence="2" type="ORF">THIAE_05770</name>
</gene>
<dbReference type="KEGG" id="tao:THIAE_05770"/>
<proteinExistence type="predicted"/>
<dbReference type="InParanoid" id="W0DZI3"/>
<protein>
    <submittedName>
        <fullName evidence="2">Uncharacterized protein</fullName>
    </submittedName>
</protein>
<organism evidence="2 3">
    <name type="scientific">Thiomicrospira aerophila AL3</name>
    <dbReference type="NCBI Taxonomy" id="717772"/>
    <lineage>
        <taxon>Bacteria</taxon>
        <taxon>Pseudomonadati</taxon>
        <taxon>Pseudomonadota</taxon>
        <taxon>Gammaproteobacteria</taxon>
        <taxon>Thiotrichales</taxon>
        <taxon>Piscirickettsiaceae</taxon>
        <taxon>Thiomicrospira</taxon>
    </lineage>
</organism>
<feature type="region of interest" description="Disordered" evidence="1">
    <location>
        <begin position="1"/>
        <end position="34"/>
    </location>
</feature>
<sequence>MKTKRKFKPNNKTNPARRIANRNKRKGLQVTYGN</sequence>
<accession>W0DZI3</accession>
<dbReference type="STRING" id="717772.THIAE_05770"/>
<evidence type="ECO:0000313" key="3">
    <source>
        <dbReference type="Proteomes" id="UP000005380"/>
    </source>
</evidence>
<dbReference type="HOGENOM" id="CLU_3376573_0_0_6"/>
<evidence type="ECO:0000313" key="2">
    <source>
        <dbReference type="EMBL" id="AHF02256.1"/>
    </source>
</evidence>